<dbReference type="Proteomes" id="UP000789706">
    <property type="component" value="Unassembled WGS sequence"/>
</dbReference>
<dbReference type="AlphaFoldDB" id="A0A9N9FLJ0"/>
<gene>
    <name evidence="3" type="ORF">DEBURN_LOCUS6802</name>
</gene>
<feature type="domain" description="Myb-like" evidence="2">
    <location>
        <begin position="416"/>
        <end position="471"/>
    </location>
</feature>
<accession>A0A9N9FLJ0</accession>
<feature type="region of interest" description="Disordered" evidence="1">
    <location>
        <begin position="246"/>
        <end position="275"/>
    </location>
</feature>
<feature type="compositionally biased region" description="Low complexity" evidence="1">
    <location>
        <begin position="246"/>
        <end position="263"/>
    </location>
</feature>
<dbReference type="SMART" id="SM00717">
    <property type="entry name" value="SANT"/>
    <property type="match status" value="1"/>
</dbReference>
<comment type="caution">
    <text evidence="3">The sequence shown here is derived from an EMBL/GenBank/DDBJ whole genome shotgun (WGS) entry which is preliminary data.</text>
</comment>
<feature type="compositionally biased region" description="Polar residues" evidence="1">
    <location>
        <begin position="264"/>
        <end position="275"/>
    </location>
</feature>
<protein>
    <submittedName>
        <fullName evidence="3">1020_t:CDS:1</fullName>
    </submittedName>
</protein>
<dbReference type="EMBL" id="CAJVPK010000739">
    <property type="protein sequence ID" value="CAG8544838.1"/>
    <property type="molecule type" value="Genomic_DNA"/>
</dbReference>
<keyword evidence="4" id="KW-1185">Reference proteome</keyword>
<feature type="region of interest" description="Disordered" evidence="1">
    <location>
        <begin position="344"/>
        <end position="410"/>
    </location>
</feature>
<proteinExistence type="predicted"/>
<dbReference type="InterPro" id="IPR001005">
    <property type="entry name" value="SANT/Myb"/>
</dbReference>
<dbReference type="Gene3D" id="1.10.10.60">
    <property type="entry name" value="Homeodomain-like"/>
    <property type="match status" value="1"/>
</dbReference>
<feature type="compositionally biased region" description="Low complexity" evidence="1">
    <location>
        <begin position="359"/>
        <end position="374"/>
    </location>
</feature>
<evidence type="ECO:0000313" key="3">
    <source>
        <dbReference type="EMBL" id="CAG8544838.1"/>
    </source>
</evidence>
<feature type="compositionally biased region" description="Low complexity" evidence="1">
    <location>
        <begin position="390"/>
        <end position="405"/>
    </location>
</feature>
<feature type="compositionally biased region" description="Basic and acidic residues" evidence="1">
    <location>
        <begin position="140"/>
        <end position="149"/>
    </location>
</feature>
<dbReference type="SUPFAM" id="SSF46689">
    <property type="entry name" value="Homeodomain-like"/>
    <property type="match status" value="1"/>
</dbReference>
<reference evidence="3" key="1">
    <citation type="submission" date="2021-06" db="EMBL/GenBank/DDBJ databases">
        <authorList>
            <person name="Kallberg Y."/>
            <person name="Tangrot J."/>
            <person name="Rosling A."/>
        </authorList>
    </citation>
    <scope>NUCLEOTIDE SEQUENCE</scope>
    <source>
        <strain evidence="3">AZ414A</strain>
    </source>
</reference>
<dbReference type="OrthoDB" id="3366990at2759"/>
<sequence>MSEFLELFELQDENNNNQLLSSLPKDLKDDIQSQSLSQGPLKDNHSIISDNNNIFIIPLKLPPGFTQKDVDLRKFYYKYECFSEVQLKDCIEKLNINLSQTTDLLQTDSTDSTNSTYESIDLGRAYSSSSLSDIENTTESTKDKVKIEMISESPLPSTPKTYDFTSFPRSSPTPPPTPPLSNYVPRSDYILKNKFKNINIPTLLDSPSCNLSRKPNNYYYNNNNNEDFIPSKRKLFRSTLSDNIDNIPSSSSSNFKDLNSDKSQQQTQFDNNKNGLNIHSETFQSFILGNDINQNTINKAKNLIALNPLPQENLVAPTDLHERSDVSVVIETAPISQVTMNKISPAKDNEIKSSRIRTTRSSSVPSTSTTSTTKSHVKETLTTKSPITRSSSSATKASSSSTKASFETSGHALKRTRIKWTVVELEALEEGMKTYGTSWTAIHEEFGREGGPLCNRDPTQLKDKARTEKKHRIKHGIPLGIFKKATGGY</sequence>
<dbReference type="InterPro" id="IPR009057">
    <property type="entry name" value="Homeodomain-like_sf"/>
</dbReference>
<feature type="region of interest" description="Disordered" evidence="1">
    <location>
        <begin position="131"/>
        <end position="182"/>
    </location>
</feature>
<evidence type="ECO:0000256" key="1">
    <source>
        <dbReference type="SAM" id="MobiDB-lite"/>
    </source>
</evidence>
<evidence type="ECO:0000259" key="2">
    <source>
        <dbReference type="SMART" id="SM00717"/>
    </source>
</evidence>
<name>A0A9N9FLJ0_9GLOM</name>
<dbReference type="CDD" id="cd11660">
    <property type="entry name" value="SANT_TRF"/>
    <property type="match status" value="1"/>
</dbReference>
<organism evidence="3 4">
    <name type="scientific">Diversispora eburnea</name>
    <dbReference type="NCBI Taxonomy" id="1213867"/>
    <lineage>
        <taxon>Eukaryota</taxon>
        <taxon>Fungi</taxon>
        <taxon>Fungi incertae sedis</taxon>
        <taxon>Mucoromycota</taxon>
        <taxon>Glomeromycotina</taxon>
        <taxon>Glomeromycetes</taxon>
        <taxon>Diversisporales</taxon>
        <taxon>Diversisporaceae</taxon>
        <taxon>Diversispora</taxon>
    </lineage>
</organism>
<evidence type="ECO:0000313" key="4">
    <source>
        <dbReference type="Proteomes" id="UP000789706"/>
    </source>
</evidence>